<reference evidence="1 2" key="1">
    <citation type="submission" date="2019-08" db="EMBL/GenBank/DDBJ databases">
        <authorList>
            <person name="Khan S.A."/>
            <person name="Jeon C.O."/>
            <person name="Jeong S.E."/>
        </authorList>
    </citation>
    <scope>NUCLEOTIDE SEQUENCE [LARGE SCALE GENOMIC DNA]</scope>
    <source>
        <strain evidence="2">IMCC1728</strain>
    </source>
</reference>
<dbReference type="Pfam" id="PF06739">
    <property type="entry name" value="SBBP"/>
    <property type="match status" value="2"/>
</dbReference>
<dbReference type="AlphaFoldDB" id="A0A5C6U3P2"/>
<evidence type="ECO:0000313" key="1">
    <source>
        <dbReference type="EMBL" id="TXC66631.1"/>
    </source>
</evidence>
<dbReference type="EMBL" id="VOPW01000001">
    <property type="protein sequence ID" value="TXC66631.1"/>
    <property type="molecule type" value="Genomic_DNA"/>
</dbReference>
<dbReference type="InterPro" id="IPR011047">
    <property type="entry name" value="Quinoprotein_ADH-like_sf"/>
</dbReference>
<comment type="caution">
    <text evidence="1">The sequence shown here is derived from an EMBL/GenBank/DDBJ whole genome shotgun (WGS) entry which is preliminary data.</text>
</comment>
<dbReference type="PANTHER" id="PTHR35580">
    <property type="entry name" value="CELL SURFACE GLYCOPROTEIN (S-LAYER PROTEIN)-LIKE PROTEIN"/>
    <property type="match status" value="1"/>
</dbReference>
<dbReference type="PANTHER" id="PTHR35580:SF1">
    <property type="entry name" value="PHYTASE-LIKE DOMAIN-CONTAINING PROTEIN"/>
    <property type="match status" value="1"/>
</dbReference>
<dbReference type="Proteomes" id="UP000321832">
    <property type="component" value="Unassembled WGS sequence"/>
</dbReference>
<proteinExistence type="predicted"/>
<keyword evidence="2" id="KW-1185">Reference proteome</keyword>
<dbReference type="InterPro" id="IPR010620">
    <property type="entry name" value="SBBP_repeat"/>
</dbReference>
<gene>
    <name evidence="1" type="ORF">FSC37_14810</name>
</gene>
<dbReference type="InterPro" id="IPR052918">
    <property type="entry name" value="Motility_Chemotaxis_Reg"/>
</dbReference>
<name>A0A5C6U3P2_9BURK</name>
<evidence type="ECO:0008006" key="3">
    <source>
        <dbReference type="Google" id="ProtNLM"/>
    </source>
</evidence>
<sequence length="340" mass="36578">MEPAAGQFSGRHRTGARHRPLGQRLPWWRDQLRQPVDRRRQRLRRQVRRRGHETLGAPARFRRKRPRAVDHRRRRWQRDCGRLHRGDLFAPNGGSNGPDLFVAKYDRDGSLIWGRQLGTDTTDNAAGVATDAAGNIYLTGYTFGSLDANSNAGDADAFLVKYDRDGVKLWTRQFGSVDQDIATAIAVDSTGHPYVVGRTVGALGGAPNAGGLDAFVVKFDATGTPVWTRQFGSAADDYAYGVALDAEDDVVVIGSTLGALAQTTGLGGTDAFTVKLDGAGAFLWLRQSGTAGDDHAYGVGIDALGNVFTAGHTAGSLDGNSSAGDIDMFVVKHQADGKRR</sequence>
<dbReference type="Gene3D" id="2.130.10.10">
    <property type="entry name" value="YVTN repeat-like/Quinoprotein amine dehydrogenase"/>
    <property type="match status" value="1"/>
</dbReference>
<organism evidence="1 2">
    <name type="scientific">Piscinibacter aquaticus</name>
    <dbReference type="NCBI Taxonomy" id="392597"/>
    <lineage>
        <taxon>Bacteria</taxon>
        <taxon>Pseudomonadati</taxon>
        <taxon>Pseudomonadota</taxon>
        <taxon>Betaproteobacteria</taxon>
        <taxon>Burkholderiales</taxon>
        <taxon>Sphaerotilaceae</taxon>
        <taxon>Piscinibacter</taxon>
    </lineage>
</organism>
<evidence type="ECO:0000313" key="2">
    <source>
        <dbReference type="Proteomes" id="UP000321832"/>
    </source>
</evidence>
<dbReference type="InterPro" id="IPR015943">
    <property type="entry name" value="WD40/YVTN_repeat-like_dom_sf"/>
</dbReference>
<accession>A0A5C6U3P2</accession>
<protein>
    <recommendedName>
        <fullName evidence="3">SBBP repeat-containing protein</fullName>
    </recommendedName>
</protein>
<dbReference type="SUPFAM" id="SSF50998">
    <property type="entry name" value="Quinoprotein alcohol dehydrogenase-like"/>
    <property type="match status" value="1"/>
</dbReference>